<protein>
    <recommendedName>
        <fullName evidence="5">Tetratricopeptide repeat protein</fullName>
    </recommendedName>
</protein>
<organism evidence="3 4">
    <name type="scientific">Marinoscillum furvescens DSM 4134</name>
    <dbReference type="NCBI Taxonomy" id="1122208"/>
    <lineage>
        <taxon>Bacteria</taxon>
        <taxon>Pseudomonadati</taxon>
        <taxon>Bacteroidota</taxon>
        <taxon>Cytophagia</taxon>
        <taxon>Cytophagales</taxon>
        <taxon>Reichenbachiellaceae</taxon>
        <taxon>Marinoscillum</taxon>
    </lineage>
</organism>
<keyword evidence="1" id="KW-0472">Membrane</keyword>
<dbReference type="AlphaFoldDB" id="A0A3D9KX62"/>
<evidence type="ECO:0000313" key="4">
    <source>
        <dbReference type="Proteomes" id="UP000256779"/>
    </source>
</evidence>
<gene>
    <name evidence="3" type="ORF">C7460_1258</name>
</gene>
<keyword evidence="1" id="KW-0812">Transmembrane</keyword>
<proteinExistence type="predicted"/>
<dbReference type="EMBL" id="QREG01000025">
    <property type="protein sequence ID" value="RED93363.1"/>
    <property type="molecule type" value="Genomic_DNA"/>
</dbReference>
<evidence type="ECO:0000256" key="1">
    <source>
        <dbReference type="SAM" id="Phobius"/>
    </source>
</evidence>
<name>A0A3D9KX62_MARFU</name>
<accession>A0A3D9KX62</accession>
<feature type="signal peptide" evidence="2">
    <location>
        <begin position="1"/>
        <end position="21"/>
    </location>
</feature>
<dbReference type="Proteomes" id="UP000256779">
    <property type="component" value="Unassembled WGS sequence"/>
</dbReference>
<evidence type="ECO:0000256" key="2">
    <source>
        <dbReference type="SAM" id="SignalP"/>
    </source>
</evidence>
<dbReference type="OrthoDB" id="947679at2"/>
<feature type="transmembrane region" description="Helical" evidence="1">
    <location>
        <begin position="237"/>
        <end position="259"/>
    </location>
</feature>
<evidence type="ECO:0008006" key="5">
    <source>
        <dbReference type="Google" id="ProtNLM"/>
    </source>
</evidence>
<keyword evidence="4" id="KW-1185">Reference proteome</keyword>
<feature type="chain" id="PRO_5017731699" description="Tetratricopeptide repeat protein" evidence="2">
    <location>
        <begin position="22"/>
        <end position="287"/>
    </location>
</feature>
<sequence length="287" mass="32538">MNIKLLQVLLPVLIFCASVNAQVSRDFAFLNHLSNLKEYREALHFGDQMLNSRISWSQRDSVNFLLGKYAYELKELDRSIGYFDAVSSRSTQLHTHAMLFGGFELAYQKKYANSKKHFLSVTPTDSALQELQVYELAGLALLERKFETFDKYSSRFRMADYRLVNFQEDMRGIAKDITGRRTKSPFLAGLMSAVVPGTGKFYTGHIGQGAMGLVGVGVLGLQAWEAYRKDGIESPRFIVFGSLFSVFYAANIWGSVVGVRVTEMRYNQDVDEAILVNMHLPIRLLLR</sequence>
<reference evidence="3 4" key="1">
    <citation type="submission" date="2018-07" db="EMBL/GenBank/DDBJ databases">
        <title>Genomic Encyclopedia of Type Strains, Phase IV (KMG-IV): sequencing the most valuable type-strain genomes for metagenomic binning, comparative biology and taxonomic classification.</title>
        <authorList>
            <person name="Goeker M."/>
        </authorList>
    </citation>
    <scope>NUCLEOTIDE SEQUENCE [LARGE SCALE GENOMIC DNA]</scope>
    <source>
        <strain evidence="3 4">DSM 4134</strain>
    </source>
</reference>
<evidence type="ECO:0000313" key="3">
    <source>
        <dbReference type="EMBL" id="RED93363.1"/>
    </source>
</evidence>
<keyword evidence="1" id="KW-1133">Transmembrane helix</keyword>
<keyword evidence="2" id="KW-0732">Signal</keyword>
<dbReference type="RefSeq" id="WP_115869900.1">
    <property type="nucleotide sequence ID" value="NZ_QREG01000025.1"/>
</dbReference>
<comment type="caution">
    <text evidence="3">The sequence shown here is derived from an EMBL/GenBank/DDBJ whole genome shotgun (WGS) entry which is preliminary data.</text>
</comment>